<evidence type="ECO:0000313" key="8">
    <source>
        <dbReference type="Proteomes" id="UP000267223"/>
    </source>
</evidence>
<dbReference type="Pfam" id="PF21365">
    <property type="entry name" value="Glyco_hydro_31_3rd"/>
    <property type="match status" value="1"/>
</dbReference>
<dbReference type="AlphaFoldDB" id="A0A3M9NJQ6"/>
<dbReference type="Gene3D" id="3.20.20.80">
    <property type="entry name" value="Glycosidases"/>
    <property type="match status" value="1"/>
</dbReference>
<feature type="signal peptide" evidence="3">
    <location>
        <begin position="1"/>
        <end position="24"/>
    </location>
</feature>
<comment type="similarity">
    <text evidence="1 2">Belongs to the glycosyl hydrolase 31 family.</text>
</comment>
<evidence type="ECO:0000256" key="1">
    <source>
        <dbReference type="ARBA" id="ARBA00007806"/>
    </source>
</evidence>
<dbReference type="InterPro" id="IPR017853">
    <property type="entry name" value="GH"/>
</dbReference>
<proteinExistence type="inferred from homology"/>
<accession>A0A3M9NJQ6</accession>
<feature type="domain" description="Glycoside hydrolase family 31 TIM barrel" evidence="4">
    <location>
        <begin position="329"/>
        <end position="631"/>
    </location>
</feature>
<dbReference type="PANTHER" id="PTHR43863">
    <property type="entry name" value="HYDROLASE, PUTATIVE (AFU_ORTHOLOGUE AFUA_1G03140)-RELATED"/>
    <property type="match status" value="1"/>
</dbReference>
<evidence type="ECO:0000313" key="7">
    <source>
        <dbReference type="EMBL" id="RNI37941.1"/>
    </source>
</evidence>
<dbReference type="SUPFAM" id="SSF51445">
    <property type="entry name" value="(Trans)glycosidases"/>
    <property type="match status" value="1"/>
</dbReference>
<evidence type="ECO:0000259" key="6">
    <source>
        <dbReference type="Pfam" id="PF21365"/>
    </source>
</evidence>
<keyword evidence="8" id="KW-1185">Reference proteome</keyword>
<dbReference type="Gene3D" id="2.60.40.1180">
    <property type="entry name" value="Golgi alpha-mannosidase II"/>
    <property type="match status" value="1"/>
</dbReference>
<gene>
    <name evidence="7" type="ORF">EFY79_06810</name>
</gene>
<keyword evidence="2" id="KW-0378">Hydrolase</keyword>
<dbReference type="Pfam" id="PF01055">
    <property type="entry name" value="Glyco_hydro_31_2nd"/>
    <property type="match status" value="1"/>
</dbReference>
<dbReference type="InterPro" id="IPR011013">
    <property type="entry name" value="Gal_mutarotase_sf_dom"/>
</dbReference>
<feature type="domain" description="Glycosyl hydrolase family 31 C-terminal" evidence="6">
    <location>
        <begin position="640"/>
        <end position="725"/>
    </location>
</feature>
<dbReference type="GO" id="GO:0004553">
    <property type="term" value="F:hydrolase activity, hydrolyzing O-glycosyl compounds"/>
    <property type="evidence" value="ECO:0007669"/>
    <property type="project" value="InterPro"/>
</dbReference>
<dbReference type="InterPro" id="IPR048395">
    <property type="entry name" value="Glyco_hydro_31_C"/>
</dbReference>
<dbReference type="InterPro" id="IPR000322">
    <property type="entry name" value="Glyco_hydro_31_TIM"/>
</dbReference>
<dbReference type="SUPFAM" id="SSF51011">
    <property type="entry name" value="Glycosyl hydrolase domain"/>
    <property type="match status" value="1"/>
</dbReference>
<evidence type="ECO:0000259" key="5">
    <source>
        <dbReference type="Pfam" id="PF13802"/>
    </source>
</evidence>
<protein>
    <submittedName>
        <fullName evidence="7">Alpha-xylosidase</fullName>
    </submittedName>
</protein>
<dbReference type="CDD" id="cd06593">
    <property type="entry name" value="GH31_xylosidase_YicI"/>
    <property type="match status" value="1"/>
</dbReference>
<evidence type="ECO:0000259" key="4">
    <source>
        <dbReference type="Pfam" id="PF01055"/>
    </source>
</evidence>
<sequence>MVAKFLFKTFSSLLFLIAVVNQGAAQTHSSQLVNQPIDISPDFHNFKNAYFLADSLTSFDPNTMSGNVEWQRNHYVRRMAFNNELAALQPYQNNIFPASEYQQDPVLPFSIQFVSPRTIRLRMNTGLVVKDEKDTLMFVKEPATDKSWKYTKIEGGYVYTSAFGSVTIREHPWHIEIRDAKGKLLTETFHAKDNSASYTPILPFSFVQRFADMSRSIAASFTAAPEEKIFGCGESFTQLNKHGQKVVLCTFDANGVQTPEMYKPIPFFMSSNGYGMFMHTSTPITCDFGQAYNGVNTLMIGDDQLDLFIFLGDPKEILNEYTNITGKSPMPPLWSFGFWMSRITYSSEAEVRDVAAKLRENKVPADVIHLDVGWFQTDWRSDFQFSKDRFKDPKKMISDLGKDGFHISLWQLPYFVPKNRLFPEIVKKRLYVKDEKGNLPYDDAIVDFSNPQAVNWYQMHIDSLLKMGVGAIKVDFGEAAPEFGMYASGRTGFYEHNLYPLRYNKAIADITKKVTGENIIWARSAWAGSQRYPIHWGGDAENTSSAMLATLRGGLSFGLSGFAFWSHDIGGFVLKSPEDLYRRWTPFGFLTSHTRAHGAPPKEPWAYGKTFLDEFRLSDNMKYELMPYVYAQAKQCTELGLPMVRALFVEYPKDAGSWLIENEYLFGSDILVAPFFQDSTYERDVYLPKGSWINYQSGEVYNGGWHHIKGGKIPAVILVRDGAVIPKVKLAQSTKDIDWKNIELLVFNSGKTQSTGYVCLPSDNILRALSVAEKNGKYLLEDDPLQGIVNWKIHSYK</sequence>
<keyword evidence="2" id="KW-0326">Glycosidase</keyword>
<dbReference type="EMBL" id="RJJR01000004">
    <property type="protein sequence ID" value="RNI37941.1"/>
    <property type="molecule type" value="Genomic_DNA"/>
</dbReference>
<feature type="domain" description="Glycoside hydrolase family 31 N-terminal" evidence="5">
    <location>
        <begin position="108"/>
        <end position="287"/>
    </location>
</feature>
<evidence type="ECO:0000256" key="3">
    <source>
        <dbReference type="SAM" id="SignalP"/>
    </source>
</evidence>
<dbReference type="CDD" id="cd14752">
    <property type="entry name" value="GH31_N"/>
    <property type="match status" value="1"/>
</dbReference>
<dbReference type="InterPro" id="IPR051816">
    <property type="entry name" value="Glycosyl_Hydrolase_31"/>
</dbReference>
<evidence type="ECO:0000256" key="2">
    <source>
        <dbReference type="RuleBase" id="RU361185"/>
    </source>
</evidence>
<reference evidence="7 8" key="1">
    <citation type="submission" date="2018-11" db="EMBL/GenBank/DDBJ databases">
        <title>Draft genome sequence of Ferruginibacter sp. BO-59.</title>
        <authorList>
            <person name="Im W.T."/>
        </authorList>
    </citation>
    <scope>NUCLEOTIDE SEQUENCE [LARGE SCALE GENOMIC DNA]</scope>
    <source>
        <strain evidence="7 8">BO-59</strain>
    </source>
</reference>
<dbReference type="Gene3D" id="2.60.40.1760">
    <property type="entry name" value="glycosyl hydrolase (family 31)"/>
    <property type="match status" value="1"/>
</dbReference>
<dbReference type="Pfam" id="PF13802">
    <property type="entry name" value="Gal_mutarotas_2"/>
    <property type="match status" value="1"/>
</dbReference>
<feature type="chain" id="PRO_5018051825" evidence="3">
    <location>
        <begin position="25"/>
        <end position="797"/>
    </location>
</feature>
<dbReference type="SUPFAM" id="SSF74650">
    <property type="entry name" value="Galactose mutarotase-like"/>
    <property type="match status" value="1"/>
</dbReference>
<comment type="caution">
    <text evidence="7">The sequence shown here is derived from an EMBL/GenBank/DDBJ whole genome shotgun (WGS) entry which is preliminary data.</text>
</comment>
<dbReference type="OrthoDB" id="176168at2"/>
<dbReference type="GO" id="GO:0030246">
    <property type="term" value="F:carbohydrate binding"/>
    <property type="evidence" value="ECO:0007669"/>
    <property type="project" value="InterPro"/>
</dbReference>
<dbReference type="InterPro" id="IPR013780">
    <property type="entry name" value="Glyco_hydro_b"/>
</dbReference>
<organism evidence="7 8">
    <name type="scientific">Hanamia caeni</name>
    <dbReference type="NCBI Taxonomy" id="2294116"/>
    <lineage>
        <taxon>Bacteria</taxon>
        <taxon>Pseudomonadati</taxon>
        <taxon>Bacteroidota</taxon>
        <taxon>Chitinophagia</taxon>
        <taxon>Chitinophagales</taxon>
        <taxon>Chitinophagaceae</taxon>
        <taxon>Hanamia</taxon>
    </lineage>
</organism>
<dbReference type="GO" id="GO:0005975">
    <property type="term" value="P:carbohydrate metabolic process"/>
    <property type="evidence" value="ECO:0007669"/>
    <property type="project" value="InterPro"/>
</dbReference>
<keyword evidence="3" id="KW-0732">Signal</keyword>
<dbReference type="Proteomes" id="UP000267223">
    <property type="component" value="Unassembled WGS sequence"/>
</dbReference>
<dbReference type="PANTHER" id="PTHR43863:SF2">
    <property type="entry name" value="MALTASE-GLUCOAMYLASE"/>
    <property type="match status" value="1"/>
</dbReference>
<dbReference type="InterPro" id="IPR025887">
    <property type="entry name" value="Glyco_hydro_31_N_dom"/>
</dbReference>
<name>A0A3M9NJQ6_9BACT</name>